<keyword evidence="2" id="KW-0732">Signal</keyword>
<gene>
    <name evidence="3" type="ORF">H9L13_04725</name>
</gene>
<feature type="signal peptide" evidence="2">
    <location>
        <begin position="1"/>
        <end position="24"/>
    </location>
</feature>
<dbReference type="RefSeq" id="WP_187539476.1">
    <property type="nucleotide sequence ID" value="NZ_CP060718.1"/>
</dbReference>
<dbReference type="KEGG" id="slut:H9L13_04725"/>
<dbReference type="SUPFAM" id="SSF52266">
    <property type="entry name" value="SGNH hydrolase"/>
    <property type="match status" value="1"/>
</dbReference>
<evidence type="ECO:0000256" key="2">
    <source>
        <dbReference type="SAM" id="SignalP"/>
    </source>
</evidence>
<feature type="compositionally biased region" description="Low complexity" evidence="1">
    <location>
        <begin position="140"/>
        <end position="152"/>
    </location>
</feature>
<feature type="region of interest" description="Disordered" evidence="1">
    <location>
        <begin position="139"/>
        <end position="168"/>
    </location>
</feature>
<organism evidence="3 4">
    <name type="scientific">Sphingomonas lutea</name>
    <dbReference type="NCBI Taxonomy" id="1045317"/>
    <lineage>
        <taxon>Bacteria</taxon>
        <taxon>Pseudomonadati</taxon>
        <taxon>Pseudomonadota</taxon>
        <taxon>Alphaproteobacteria</taxon>
        <taxon>Sphingomonadales</taxon>
        <taxon>Sphingomonadaceae</taxon>
        <taxon>Sphingomonas</taxon>
    </lineage>
</organism>
<dbReference type="InterPro" id="IPR001087">
    <property type="entry name" value="GDSL"/>
</dbReference>
<dbReference type="GO" id="GO:0016788">
    <property type="term" value="F:hydrolase activity, acting on ester bonds"/>
    <property type="evidence" value="ECO:0007669"/>
    <property type="project" value="InterPro"/>
</dbReference>
<keyword evidence="4" id="KW-1185">Reference proteome</keyword>
<name>A0A7G9SK14_9SPHN</name>
<sequence length="168" mass="17826">MRRRHFAKLLSASLIAIAALPAPAAAQHIDRIVTFGDSLADDGNFFQITGVSPIGTPYSTGRFTGGVNYIDVLSDLLNAPVENFAIGGALTNNTNTTPGSRASPSRCRASLPGAEAHFRASRTASTKATWSPCRLGATMRAPISGAPAAPSRARPPPRPHRWRLRPRT</sequence>
<accession>A0A7G9SK14</accession>
<reference evidence="3 4" key="1">
    <citation type="submission" date="2020-08" db="EMBL/GenBank/DDBJ databases">
        <title>Genome sequence of Sphingomonas lutea KCTC 23642T.</title>
        <authorList>
            <person name="Hyun D.-W."/>
            <person name="Bae J.-W."/>
        </authorList>
    </citation>
    <scope>NUCLEOTIDE SEQUENCE [LARGE SCALE GENOMIC DNA]</scope>
    <source>
        <strain evidence="3 4">KCTC 23642</strain>
    </source>
</reference>
<feature type="chain" id="PRO_5029002154" description="SGNH hydrolase-type esterase domain-containing protein" evidence="2">
    <location>
        <begin position="25"/>
        <end position="168"/>
    </location>
</feature>
<proteinExistence type="predicted"/>
<evidence type="ECO:0000313" key="3">
    <source>
        <dbReference type="EMBL" id="QNN68189.1"/>
    </source>
</evidence>
<dbReference type="InterPro" id="IPR036514">
    <property type="entry name" value="SGNH_hydro_sf"/>
</dbReference>
<dbReference type="EMBL" id="CP060718">
    <property type="protein sequence ID" value="QNN68189.1"/>
    <property type="molecule type" value="Genomic_DNA"/>
</dbReference>
<feature type="compositionally biased region" description="Basic residues" evidence="1">
    <location>
        <begin position="155"/>
        <end position="168"/>
    </location>
</feature>
<evidence type="ECO:0008006" key="5">
    <source>
        <dbReference type="Google" id="ProtNLM"/>
    </source>
</evidence>
<dbReference type="AlphaFoldDB" id="A0A7G9SK14"/>
<dbReference type="Pfam" id="PF00657">
    <property type="entry name" value="Lipase_GDSL"/>
    <property type="match status" value="1"/>
</dbReference>
<evidence type="ECO:0000313" key="4">
    <source>
        <dbReference type="Proteomes" id="UP000515971"/>
    </source>
</evidence>
<evidence type="ECO:0000256" key="1">
    <source>
        <dbReference type="SAM" id="MobiDB-lite"/>
    </source>
</evidence>
<dbReference type="Gene3D" id="3.40.50.1110">
    <property type="entry name" value="SGNH hydrolase"/>
    <property type="match status" value="1"/>
</dbReference>
<dbReference type="Proteomes" id="UP000515971">
    <property type="component" value="Chromosome"/>
</dbReference>
<protein>
    <recommendedName>
        <fullName evidence="5">SGNH hydrolase-type esterase domain-containing protein</fullName>
    </recommendedName>
</protein>